<dbReference type="Gene3D" id="1.10.1660.10">
    <property type="match status" value="1"/>
</dbReference>
<dbReference type="Pfam" id="PF13411">
    <property type="entry name" value="MerR_1"/>
    <property type="match status" value="1"/>
</dbReference>
<dbReference type="PANTHER" id="PTHR30204:SF93">
    <property type="entry name" value="HTH MERR-TYPE DOMAIN-CONTAINING PROTEIN"/>
    <property type="match status" value="1"/>
</dbReference>
<dbReference type="SMART" id="SM00422">
    <property type="entry name" value="HTH_MERR"/>
    <property type="match status" value="1"/>
</dbReference>
<accession>A0A4Y4D9W2</accession>
<dbReference type="Proteomes" id="UP000315730">
    <property type="component" value="Unassembled WGS sequence"/>
</dbReference>
<dbReference type="PRINTS" id="PR00040">
    <property type="entry name" value="HTHMERR"/>
</dbReference>
<evidence type="ECO:0000313" key="3">
    <source>
        <dbReference type="EMBL" id="GED00078.1"/>
    </source>
</evidence>
<evidence type="ECO:0000259" key="2">
    <source>
        <dbReference type="PROSITE" id="PS50937"/>
    </source>
</evidence>
<organism evidence="3 4">
    <name type="scientific">Kocuria varians</name>
    <name type="common">Micrococcus varians</name>
    <dbReference type="NCBI Taxonomy" id="1272"/>
    <lineage>
        <taxon>Bacteria</taxon>
        <taxon>Bacillati</taxon>
        <taxon>Actinomycetota</taxon>
        <taxon>Actinomycetes</taxon>
        <taxon>Micrococcales</taxon>
        <taxon>Micrococcaceae</taxon>
        <taxon>Kocuria</taxon>
    </lineage>
</organism>
<dbReference type="PANTHER" id="PTHR30204">
    <property type="entry name" value="REDOX-CYCLING DRUG-SENSING TRANSCRIPTIONAL ACTIVATOR SOXR"/>
    <property type="match status" value="1"/>
</dbReference>
<dbReference type="InterPro" id="IPR047057">
    <property type="entry name" value="MerR_fam"/>
</dbReference>
<evidence type="ECO:0000256" key="1">
    <source>
        <dbReference type="ARBA" id="ARBA00023125"/>
    </source>
</evidence>
<keyword evidence="1" id="KW-0238">DNA-binding</keyword>
<evidence type="ECO:0000313" key="4">
    <source>
        <dbReference type="Proteomes" id="UP000315730"/>
    </source>
</evidence>
<dbReference type="GO" id="GO:0003677">
    <property type="term" value="F:DNA binding"/>
    <property type="evidence" value="ECO:0007669"/>
    <property type="project" value="UniProtKB-KW"/>
</dbReference>
<keyword evidence="4" id="KW-1185">Reference proteome</keyword>
<reference evidence="3 4" key="1">
    <citation type="submission" date="2019-06" db="EMBL/GenBank/DDBJ databases">
        <title>Whole genome shotgun sequence of Kocuria varians NBRC 15358.</title>
        <authorList>
            <person name="Hosoyama A."/>
            <person name="Uohara A."/>
            <person name="Ohji S."/>
            <person name="Ichikawa N."/>
        </authorList>
    </citation>
    <scope>NUCLEOTIDE SEQUENCE [LARGE SCALE GENOMIC DNA]</scope>
    <source>
        <strain evidence="3 4">NBRC 15358</strain>
    </source>
</reference>
<comment type="caution">
    <text evidence="3">The sequence shown here is derived from an EMBL/GenBank/DDBJ whole genome shotgun (WGS) entry which is preliminary data.</text>
</comment>
<feature type="domain" description="HTH merR-type" evidence="2">
    <location>
        <begin position="1"/>
        <end position="69"/>
    </location>
</feature>
<proteinExistence type="predicted"/>
<dbReference type="PROSITE" id="PS50937">
    <property type="entry name" value="HTH_MERR_2"/>
    <property type="match status" value="1"/>
</dbReference>
<name>A0A4Y4D9W2_KOCVA</name>
<dbReference type="AlphaFoldDB" id="A0A4Y4D9W2"/>
<gene>
    <name evidence="3" type="ORF">KVA01_22320</name>
</gene>
<dbReference type="RefSeq" id="WP_141270320.1">
    <property type="nucleotide sequence ID" value="NZ_BJNW01000022.1"/>
</dbReference>
<dbReference type="GO" id="GO:0003700">
    <property type="term" value="F:DNA-binding transcription factor activity"/>
    <property type="evidence" value="ECO:0007669"/>
    <property type="project" value="InterPro"/>
</dbReference>
<dbReference type="SUPFAM" id="SSF46955">
    <property type="entry name" value="Putative DNA-binding domain"/>
    <property type="match status" value="1"/>
</dbReference>
<dbReference type="InterPro" id="IPR009061">
    <property type="entry name" value="DNA-bd_dom_put_sf"/>
</dbReference>
<dbReference type="InterPro" id="IPR000551">
    <property type="entry name" value="MerR-type_HTH_dom"/>
</dbReference>
<protein>
    <submittedName>
        <fullName evidence="3">MerR family transcriptional regulator</fullName>
    </submittedName>
</protein>
<dbReference type="PROSITE" id="PS00552">
    <property type="entry name" value="HTH_MERR_1"/>
    <property type="match status" value="1"/>
</dbReference>
<dbReference type="EMBL" id="BJNW01000022">
    <property type="protein sequence ID" value="GED00078.1"/>
    <property type="molecule type" value="Genomic_DNA"/>
</dbReference>
<dbReference type="OrthoDB" id="9809391at2"/>
<sequence length="122" mass="13791">MHIGEMAEKSGVSSRTLRHYEAIGLLPPTGRSEGGFRIYTEEDLRRFLTIRRMKALNYSTAEMGRLLELLDIAEGDAPEAERSNARAELDAMRADAQARREKLARQVERADEFLGILDNRLG</sequence>